<dbReference type="InterPro" id="IPR011250">
    <property type="entry name" value="OMP/PagP_B-barrel"/>
</dbReference>
<keyword evidence="1" id="KW-0732">Signal</keyword>
<reference evidence="2 3" key="1">
    <citation type="submission" date="2018-08" db="EMBL/GenBank/DDBJ databases">
        <title>Genomic Encyclopedia of Type Strains, Phase IV (KMG-IV): sequencing the most valuable type-strain genomes for metagenomic binning, comparative biology and taxonomic classification.</title>
        <authorList>
            <person name="Goeker M."/>
        </authorList>
    </citation>
    <scope>NUCLEOTIDE SEQUENCE [LARGE SCALE GENOMIC DNA]</scope>
    <source>
        <strain evidence="2 3">DSM 25527</strain>
    </source>
</reference>
<protein>
    <submittedName>
        <fullName evidence="2">Outer membrane immunogenic protein</fullName>
    </submittedName>
</protein>
<keyword evidence="3" id="KW-1185">Reference proteome</keyword>
<dbReference type="RefSeq" id="WP_119036932.1">
    <property type="nucleotide sequence ID" value="NZ_QXDC01000004.1"/>
</dbReference>
<feature type="signal peptide" evidence="1">
    <location>
        <begin position="1"/>
        <end position="21"/>
    </location>
</feature>
<feature type="chain" id="PRO_5017458759" evidence="1">
    <location>
        <begin position="22"/>
        <end position="193"/>
    </location>
</feature>
<sequence>MRKFFWTVASAAVFVAVPAFAQDASTDTGAVETADGTRAFGIEPYVGIIGGYERFDDEVTHSGIPVPAGQNYKGGLIEGVAGVNVPLGPVFAGVEGSVAKGFTGDIDWEYGAAGRFGVRAGDTGLFYGKVGYRWVNFDALGPNSGDYGEMVYGVGTEFAPAGKKMNDVRVRLEVDTYGDAHSFRPMAGLIAQF</sequence>
<name>A0A397NPR0_9SPHN</name>
<dbReference type="AlphaFoldDB" id="A0A397NPR0"/>
<evidence type="ECO:0000313" key="2">
    <source>
        <dbReference type="EMBL" id="RIA37653.1"/>
    </source>
</evidence>
<gene>
    <name evidence="2" type="ORF">DFR49_3540</name>
</gene>
<evidence type="ECO:0000256" key="1">
    <source>
        <dbReference type="SAM" id="SignalP"/>
    </source>
</evidence>
<organism evidence="2 3">
    <name type="scientific">Hephaestia caeni</name>
    <dbReference type="NCBI Taxonomy" id="645617"/>
    <lineage>
        <taxon>Bacteria</taxon>
        <taxon>Pseudomonadati</taxon>
        <taxon>Pseudomonadota</taxon>
        <taxon>Alphaproteobacteria</taxon>
        <taxon>Sphingomonadales</taxon>
        <taxon>Sphingomonadaceae</taxon>
        <taxon>Hephaestia</taxon>
    </lineage>
</organism>
<accession>A0A397NPR0</accession>
<dbReference type="Proteomes" id="UP000266568">
    <property type="component" value="Unassembled WGS sequence"/>
</dbReference>
<dbReference type="SUPFAM" id="SSF56925">
    <property type="entry name" value="OMPA-like"/>
    <property type="match status" value="1"/>
</dbReference>
<dbReference type="EMBL" id="QXDC01000004">
    <property type="protein sequence ID" value="RIA37653.1"/>
    <property type="molecule type" value="Genomic_DNA"/>
</dbReference>
<proteinExistence type="predicted"/>
<comment type="caution">
    <text evidence="2">The sequence shown here is derived from an EMBL/GenBank/DDBJ whole genome shotgun (WGS) entry which is preliminary data.</text>
</comment>
<dbReference type="OrthoDB" id="7594964at2"/>
<evidence type="ECO:0000313" key="3">
    <source>
        <dbReference type="Proteomes" id="UP000266568"/>
    </source>
</evidence>